<keyword evidence="2" id="KW-1185">Reference proteome</keyword>
<accession>A0AAN8J8Y3</accession>
<dbReference type="AlphaFoldDB" id="A0AAN8J8Y3"/>
<evidence type="ECO:0000313" key="1">
    <source>
        <dbReference type="EMBL" id="KAK6172210.1"/>
    </source>
</evidence>
<dbReference type="Gene3D" id="3.60.10.10">
    <property type="entry name" value="Endonuclease/exonuclease/phosphatase"/>
    <property type="match status" value="1"/>
</dbReference>
<reference evidence="1 2" key="1">
    <citation type="submission" date="2024-01" db="EMBL/GenBank/DDBJ databases">
        <title>The genome of the rayed Mediterranean limpet Patella caerulea (Linnaeus, 1758).</title>
        <authorList>
            <person name="Anh-Thu Weber A."/>
            <person name="Halstead-Nussloch G."/>
        </authorList>
    </citation>
    <scope>NUCLEOTIDE SEQUENCE [LARGE SCALE GENOMIC DNA]</scope>
    <source>
        <strain evidence="1">AATW-2023a</strain>
        <tissue evidence="1">Whole specimen</tissue>
    </source>
</reference>
<dbReference type="InterPro" id="IPR036691">
    <property type="entry name" value="Endo/exonu/phosph_ase_sf"/>
</dbReference>
<protein>
    <submittedName>
        <fullName evidence="1">Uncharacterized protein</fullName>
    </submittedName>
</protein>
<comment type="caution">
    <text evidence="1">The sequence shown here is derived from an EMBL/GenBank/DDBJ whole genome shotgun (WGS) entry which is preliminary data.</text>
</comment>
<organism evidence="1 2">
    <name type="scientific">Patella caerulea</name>
    <name type="common">Rayed Mediterranean limpet</name>
    <dbReference type="NCBI Taxonomy" id="87958"/>
    <lineage>
        <taxon>Eukaryota</taxon>
        <taxon>Metazoa</taxon>
        <taxon>Spiralia</taxon>
        <taxon>Lophotrochozoa</taxon>
        <taxon>Mollusca</taxon>
        <taxon>Gastropoda</taxon>
        <taxon>Patellogastropoda</taxon>
        <taxon>Patelloidea</taxon>
        <taxon>Patellidae</taxon>
        <taxon>Patella</taxon>
    </lineage>
</organism>
<gene>
    <name evidence="1" type="ORF">SNE40_015923</name>
</gene>
<proteinExistence type="predicted"/>
<evidence type="ECO:0000313" key="2">
    <source>
        <dbReference type="Proteomes" id="UP001347796"/>
    </source>
</evidence>
<sequence>MNIHMLNGRALRDSEGEFTFVSHVGKSINDYVLASTRIFPKVSKFEILRKDCSDHFPLIFSINIRDNVTEQNSQPKVTNKCNRLRWNQTKAEEYTNSINATLNENLYETFLELYREGDVNRMVEKINKAITNAAIDNGMVMKKKLWLMVHINDNLYGGIWNVKTVSV</sequence>
<name>A0AAN8J8Y3_PATCE</name>
<dbReference type="SUPFAM" id="SSF56219">
    <property type="entry name" value="DNase I-like"/>
    <property type="match status" value="1"/>
</dbReference>
<dbReference type="Proteomes" id="UP001347796">
    <property type="component" value="Unassembled WGS sequence"/>
</dbReference>
<dbReference type="EMBL" id="JAZGQO010000011">
    <property type="protein sequence ID" value="KAK6172210.1"/>
    <property type="molecule type" value="Genomic_DNA"/>
</dbReference>